<proteinExistence type="predicted"/>
<dbReference type="STRING" id="1055723.SAMN05216293_3659"/>
<dbReference type="Proteomes" id="UP000184031">
    <property type="component" value="Unassembled WGS sequence"/>
</dbReference>
<protein>
    <submittedName>
        <fullName evidence="1">Uncharacterized protein</fullName>
    </submittedName>
</protein>
<gene>
    <name evidence="1" type="ORF">SAMN05216293_3659</name>
</gene>
<dbReference type="AlphaFoldDB" id="A0A1M7BD10"/>
<sequence length="33" mass="3934">MKNKKFIKSQIIWASKDKKQCRSIGVVYLLHEI</sequence>
<comment type="caution">
    <text evidence="1">The sequence shown here is derived from an EMBL/GenBank/DDBJ whole genome shotgun (WGS) entry which is preliminary data.</text>
</comment>
<name>A0A1M7BD10_9FLAO</name>
<reference evidence="1 2" key="1">
    <citation type="submission" date="2016-11" db="EMBL/GenBank/DDBJ databases">
        <authorList>
            <person name="Varghese N."/>
            <person name="Submissions S."/>
        </authorList>
    </citation>
    <scope>NUCLEOTIDE SEQUENCE [LARGE SCALE GENOMIC DNA]</scope>
    <source>
        <strain evidence="1 2">CGMCC 1.12174</strain>
    </source>
</reference>
<organism evidence="1 2">
    <name type="scientific">Flagellimonas taeanensis</name>
    <dbReference type="NCBI Taxonomy" id="1005926"/>
    <lineage>
        <taxon>Bacteria</taxon>
        <taxon>Pseudomonadati</taxon>
        <taxon>Bacteroidota</taxon>
        <taxon>Flavobacteriia</taxon>
        <taxon>Flavobacteriales</taxon>
        <taxon>Flavobacteriaceae</taxon>
        <taxon>Flagellimonas</taxon>
    </lineage>
</organism>
<evidence type="ECO:0000313" key="1">
    <source>
        <dbReference type="EMBL" id="SHL52499.1"/>
    </source>
</evidence>
<dbReference type="EMBL" id="FRAT01000011">
    <property type="protein sequence ID" value="SHL52499.1"/>
    <property type="molecule type" value="Genomic_DNA"/>
</dbReference>
<evidence type="ECO:0000313" key="2">
    <source>
        <dbReference type="Proteomes" id="UP000184031"/>
    </source>
</evidence>
<accession>A0A1M7BD10</accession>